<evidence type="ECO:0000259" key="11">
    <source>
        <dbReference type="PROSITE" id="PS50893"/>
    </source>
</evidence>
<evidence type="ECO:0000256" key="6">
    <source>
        <dbReference type="ARBA" id="ARBA00022840"/>
    </source>
</evidence>
<dbReference type="Pfam" id="PF16326">
    <property type="entry name" value="ABC_tran_CTD"/>
    <property type="match status" value="1"/>
</dbReference>
<dbReference type="SMART" id="SM00382">
    <property type="entry name" value="AAA"/>
    <property type="match status" value="2"/>
</dbReference>
<dbReference type="InterPro" id="IPR043686">
    <property type="entry name" value="Uup"/>
</dbReference>
<keyword evidence="9" id="KW-0175">Coiled coil</keyword>
<dbReference type="Gene3D" id="1.10.287.380">
    <property type="entry name" value="Valyl-tRNA synthetase, C-terminal domain"/>
    <property type="match status" value="1"/>
</dbReference>
<dbReference type="PANTHER" id="PTHR42855">
    <property type="entry name" value="ABC TRANSPORTER ATP-BINDING SUBUNIT"/>
    <property type="match status" value="1"/>
</dbReference>
<dbReference type="Gene3D" id="3.40.50.300">
    <property type="entry name" value="P-loop containing nucleotide triphosphate hydrolases"/>
    <property type="match status" value="2"/>
</dbReference>
<name>A0A2H9TB72_9ZZZZ</name>
<evidence type="ECO:0000313" key="12">
    <source>
        <dbReference type="EMBL" id="PJE80495.1"/>
    </source>
</evidence>
<dbReference type="InterPro" id="IPR032781">
    <property type="entry name" value="ABC_tran_Xtn"/>
</dbReference>
<dbReference type="Pfam" id="PF00005">
    <property type="entry name" value="ABC_tran"/>
    <property type="match status" value="2"/>
</dbReference>
<organism evidence="12">
    <name type="scientific">invertebrate metagenome</name>
    <dbReference type="NCBI Taxonomy" id="1711999"/>
    <lineage>
        <taxon>unclassified sequences</taxon>
        <taxon>metagenomes</taxon>
        <taxon>organismal metagenomes</taxon>
    </lineage>
</organism>
<protein>
    <submittedName>
        <fullName evidence="12">ABC transporter ATP-binding protein uup</fullName>
    </submittedName>
</protein>
<keyword evidence="3" id="KW-0547">Nucleotide-binding</keyword>
<accession>A0A2H9TB72</accession>
<dbReference type="InterPro" id="IPR027417">
    <property type="entry name" value="P-loop_NTPase"/>
</dbReference>
<dbReference type="InterPro" id="IPR037118">
    <property type="entry name" value="Val-tRNA_synth_C_sf"/>
</dbReference>
<sequence>MPVLRFDKVSLAYGDFPLLDGVDFQINSGERVCLVGRNGAGKSSLLKVVCGQADADGGTVWRAPGMRIGMLHQDLPMPDEKRVYDMVASGLADLGELISKYHYLSARLSSDADVEALGKIQQKLEASDGWHVQQKVEAVIQKLELPAEKTMGELSGGWRRRVELARALVQEPDLLLLDEPTNHLDVVAIDWLEKQLLDFKGALLFITHDRSFLKSLATRIVELDRGHLTSWDCNYTTFLDRKAHALEVEGQQNALFDKKLAQEEVWIRQGIQARRTRNEGRVRALKTLRKERLERREVQGKAAFSLEKGASSGKMVLEINDISKSFDGKTVIQPFSTVIHRGEKVGLIGANGAGKSTCLNLLLGRLSPDSGSVRLGSRLEIAYFDQLRNQLDLEKTVIDNVAQGREAITINGVSRHIISYLGDFLFPAHRCRVPVKALSGGERNRLLLARLFSKTANLLVMDEPTNDLDVETLELLESLLVDYKGTLLLVSHDRAFLDNVVTSTLVFTHGGHIHEFVGGFEDWLRQGGNIRQLVESTEELALGSHKKDKTETESDASSQDVTTHKQGRAPAKKKLSYKLQRELDGLPDDIEKLEKQLAELEALSSDPDFYQKPSEEVDATLKKLTDIQSLIEEKMERWEELDGMA</sequence>
<dbReference type="SUPFAM" id="SSF52540">
    <property type="entry name" value="P-loop containing nucleoside triphosphate hydrolases"/>
    <property type="match status" value="2"/>
</dbReference>
<keyword evidence="6 12" id="KW-0067">ATP-binding</keyword>
<gene>
    <name evidence="12" type="primary">uup</name>
    <name evidence="12" type="ORF">CI610_00521</name>
</gene>
<keyword evidence="5" id="KW-0378">Hydrolase</keyword>
<dbReference type="HAMAP" id="MF_00848">
    <property type="entry name" value="Uup"/>
    <property type="match status" value="1"/>
</dbReference>
<dbReference type="GO" id="GO:0006281">
    <property type="term" value="P:DNA repair"/>
    <property type="evidence" value="ECO:0007669"/>
    <property type="project" value="UniProtKB-KW"/>
</dbReference>
<dbReference type="InterPro" id="IPR032524">
    <property type="entry name" value="ABC_tran_C"/>
</dbReference>
<feature type="domain" description="ABC transporter" evidence="11">
    <location>
        <begin position="317"/>
        <end position="535"/>
    </location>
</feature>
<proteinExistence type="inferred from homology"/>
<evidence type="ECO:0000256" key="2">
    <source>
        <dbReference type="ARBA" id="ARBA00022737"/>
    </source>
</evidence>
<feature type="domain" description="ABC transporter" evidence="11">
    <location>
        <begin position="4"/>
        <end position="250"/>
    </location>
</feature>
<keyword evidence="1" id="KW-0963">Cytoplasm</keyword>
<feature type="coiled-coil region" evidence="9">
    <location>
        <begin position="583"/>
        <end position="641"/>
    </location>
</feature>
<dbReference type="AlphaFoldDB" id="A0A2H9TB72"/>
<dbReference type="InterPro" id="IPR017871">
    <property type="entry name" value="ABC_transporter-like_CS"/>
</dbReference>
<dbReference type="CDD" id="cd03221">
    <property type="entry name" value="ABCF_EF-3"/>
    <property type="match status" value="2"/>
</dbReference>
<dbReference type="FunFam" id="3.40.50.300:FF:000309">
    <property type="entry name" value="ABC transporter ATP-binding protein"/>
    <property type="match status" value="1"/>
</dbReference>
<reference evidence="12" key="1">
    <citation type="journal article" date="2017" name="Appl. Environ. Microbiol.">
        <title>Molecular characterization of an Endozoicomonas-like organism causing infection in king scallop Pecten maximus L.</title>
        <authorList>
            <person name="Cano I."/>
            <person name="van Aerle R."/>
            <person name="Ross S."/>
            <person name="Verner-Jeffreys D.W."/>
            <person name="Paley R.K."/>
            <person name="Rimmer G."/>
            <person name="Ryder D."/>
            <person name="Hooper P."/>
            <person name="Stone D."/>
            <person name="Feist S.W."/>
        </authorList>
    </citation>
    <scope>NUCLEOTIDE SEQUENCE</scope>
</reference>
<evidence type="ECO:0000256" key="4">
    <source>
        <dbReference type="ARBA" id="ARBA00022763"/>
    </source>
</evidence>
<comment type="caution">
    <text evidence="12">The sequence shown here is derived from an EMBL/GenBank/DDBJ whole genome shotgun (WGS) entry which is preliminary data.</text>
</comment>
<keyword evidence="2" id="KW-0677">Repeat</keyword>
<dbReference type="Pfam" id="PF12848">
    <property type="entry name" value="ABC_tran_Xtn"/>
    <property type="match status" value="1"/>
</dbReference>
<evidence type="ECO:0000256" key="8">
    <source>
        <dbReference type="ARBA" id="ARBA00023204"/>
    </source>
</evidence>
<dbReference type="PROSITE" id="PS00211">
    <property type="entry name" value="ABC_TRANSPORTER_1"/>
    <property type="match status" value="2"/>
</dbReference>
<evidence type="ECO:0000256" key="9">
    <source>
        <dbReference type="SAM" id="Coils"/>
    </source>
</evidence>
<dbReference type="EMBL" id="NSIT01000015">
    <property type="protein sequence ID" value="PJE80495.1"/>
    <property type="molecule type" value="Genomic_DNA"/>
</dbReference>
<dbReference type="GO" id="GO:0005524">
    <property type="term" value="F:ATP binding"/>
    <property type="evidence" value="ECO:0007669"/>
    <property type="project" value="UniProtKB-KW"/>
</dbReference>
<feature type="region of interest" description="Disordered" evidence="10">
    <location>
        <begin position="541"/>
        <end position="572"/>
    </location>
</feature>
<dbReference type="InterPro" id="IPR003593">
    <property type="entry name" value="AAA+_ATPase"/>
</dbReference>
<evidence type="ECO:0000256" key="5">
    <source>
        <dbReference type="ARBA" id="ARBA00022801"/>
    </source>
</evidence>
<evidence type="ECO:0000256" key="10">
    <source>
        <dbReference type="SAM" id="MobiDB-lite"/>
    </source>
</evidence>
<keyword evidence="8" id="KW-0234">DNA repair</keyword>
<dbReference type="GO" id="GO:0016887">
    <property type="term" value="F:ATP hydrolysis activity"/>
    <property type="evidence" value="ECO:0007669"/>
    <property type="project" value="InterPro"/>
</dbReference>
<dbReference type="PROSITE" id="PS50893">
    <property type="entry name" value="ABC_TRANSPORTER_2"/>
    <property type="match status" value="2"/>
</dbReference>
<evidence type="ECO:0000256" key="3">
    <source>
        <dbReference type="ARBA" id="ARBA00022741"/>
    </source>
</evidence>
<dbReference type="GO" id="GO:0003677">
    <property type="term" value="F:DNA binding"/>
    <property type="evidence" value="ECO:0007669"/>
    <property type="project" value="UniProtKB-KW"/>
</dbReference>
<evidence type="ECO:0000256" key="1">
    <source>
        <dbReference type="ARBA" id="ARBA00022490"/>
    </source>
</evidence>
<dbReference type="FunFam" id="3.40.50.300:FF:000011">
    <property type="entry name" value="Putative ABC transporter ATP-binding component"/>
    <property type="match status" value="1"/>
</dbReference>
<dbReference type="InterPro" id="IPR051309">
    <property type="entry name" value="ABCF_ATPase"/>
</dbReference>
<keyword evidence="7" id="KW-0238">DNA-binding</keyword>
<keyword evidence="4" id="KW-0227">DNA damage</keyword>
<evidence type="ECO:0000256" key="7">
    <source>
        <dbReference type="ARBA" id="ARBA00023125"/>
    </source>
</evidence>
<dbReference type="InterPro" id="IPR003439">
    <property type="entry name" value="ABC_transporter-like_ATP-bd"/>
</dbReference>
<dbReference type="PANTHER" id="PTHR42855:SF1">
    <property type="entry name" value="ABC TRANSPORTER DOMAIN-CONTAINING PROTEIN"/>
    <property type="match status" value="1"/>
</dbReference>